<name>A0A1F7JN55_9BACT</name>
<evidence type="ECO:0000313" key="1">
    <source>
        <dbReference type="EMBL" id="OGK57033.1"/>
    </source>
</evidence>
<protein>
    <submittedName>
        <fullName evidence="1">Uncharacterized protein</fullName>
    </submittedName>
</protein>
<dbReference type="Proteomes" id="UP000176376">
    <property type="component" value="Unassembled WGS sequence"/>
</dbReference>
<dbReference type="STRING" id="1802074.A3J15_01560"/>
<dbReference type="AlphaFoldDB" id="A0A1F7JN55"/>
<reference evidence="1 2" key="1">
    <citation type="journal article" date="2016" name="Nat. Commun.">
        <title>Thousands of microbial genomes shed light on interconnected biogeochemical processes in an aquifer system.</title>
        <authorList>
            <person name="Anantharaman K."/>
            <person name="Brown C.T."/>
            <person name="Hug L.A."/>
            <person name="Sharon I."/>
            <person name="Castelle C.J."/>
            <person name="Probst A.J."/>
            <person name="Thomas B.C."/>
            <person name="Singh A."/>
            <person name="Wilkins M.J."/>
            <person name="Karaoz U."/>
            <person name="Brodie E.L."/>
            <person name="Williams K.H."/>
            <person name="Hubbard S.S."/>
            <person name="Banfield J.F."/>
        </authorList>
    </citation>
    <scope>NUCLEOTIDE SEQUENCE [LARGE SCALE GENOMIC DNA]</scope>
</reference>
<gene>
    <name evidence="1" type="ORF">A3J15_01560</name>
</gene>
<evidence type="ECO:0000313" key="2">
    <source>
        <dbReference type="Proteomes" id="UP000176376"/>
    </source>
</evidence>
<comment type="caution">
    <text evidence="1">The sequence shown here is derived from an EMBL/GenBank/DDBJ whole genome shotgun (WGS) entry which is preliminary data.</text>
</comment>
<dbReference type="EMBL" id="MGAY01000015">
    <property type="protein sequence ID" value="OGK57033.1"/>
    <property type="molecule type" value="Genomic_DNA"/>
</dbReference>
<proteinExistence type="predicted"/>
<organism evidence="1 2">
    <name type="scientific">Candidatus Roizmanbacteria bacterium RIFCSPLOWO2_02_FULL_38_10</name>
    <dbReference type="NCBI Taxonomy" id="1802074"/>
    <lineage>
        <taxon>Bacteria</taxon>
        <taxon>Candidatus Roizmaniibacteriota</taxon>
    </lineage>
</organism>
<sequence>MLTDIKYMNYRIRPIGGDIFILAGKHDHLLRSLWKLSKIEEAVVHAANTLDDKQRDVFFDYIDSFENQMQRHIQDSMEKLSKSERLPFKTMTLEVSRQVKKRTQRDIN</sequence>
<accession>A0A1F7JN55</accession>